<reference evidence="1" key="2">
    <citation type="submission" date="2022-06" db="UniProtKB">
        <authorList>
            <consortium name="EnsemblMetazoa"/>
        </authorList>
    </citation>
    <scope>IDENTIFICATION</scope>
    <source>
        <strain evidence="1">PS312</strain>
    </source>
</reference>
<dbReference type="Proteomes" id="UP000005239">
    <property type="component" value="Unassembled WGS sequence"/>
</dbReference>
<accession>A0A454Y320</accession>
<organism evidence="1 2">
    <name type="scientific">Pristionchus pacificus</name>
    <name type="common">Parasitic nematode worm</name>
    <dbReference type="NCBI Taxonomy" id="54126"/>
    <lineage>
        <taxon>Eukaryota</taxon>
        <taxon>Metazoa</taxon>
        <taxon>Ecdysozoa</taxon>
        <taxon>Nematoda</taxon>
        <taxon>Chromadorea</taxon>
        <taxon>Rhabditida</taxon>
        <taxon>Rhabditina</taxon>
        <taxon>Diplogasteromorpha</taxon>
        <taxon>Diplogasteroidea</taxon>
        <taxon>Neodiplogasteridae</taxon>
        <taxon>Pristionchus</taxon>
    </lineage>
</organism>
<accession>A0A8R1UEA9</accession>
<protein>
    <submittedName>
        <fullName evidence="1">Saposin B-type domain-containing protein</fullName>
    </submittedName>
</protein>
<dbReference type="GO" id="GO:0005615">
    <property type="term" value="C:extracellular space"/>
    <property type="evidence" value="ECO:0000318"/>
    <property type="project" value="GO_Central"/>
</dbReference>
<evidence type="ECO:0000313" key="1">
    <source>
        <dbReference type="EnsemblMetazoa" id="PPA23229.1"/>
    </source>
</evidence>
<dbReference type="PROSITE" id="PS50015">
    <property type="entry name" value="SAP_B"/>
    <property type="match status" value="1"/>
</dbReference>
<name>A0A454Y320_PRIPA</name>
<dbReference type="SUPFAM" id="SSF47862">
    <property type="entry name" value="Saposin"/>
    <property type="match status" value="1"/>
</dbReference>
<dbReference type="SMART" id="SM00741">
    <property type="entry name" value="SapB"/>
    <property type="match status" value="1"/>
</dbReference>
<gene>
    <name evidence="1" type="primary">WBGene00112783</name>
</gene>
<dbReference type="AlphaFoldDB" id="A0A454Y320"/>
<sequence>MRSSLVLFALVAAVSSTAILRQPVKEEATKDLAKEVKVHQKPKGWYVKFYFDTFVATGKANVLDGMFCKLCTDLIDDVEKFGEETALDYLSDALTEMCSGLPYANLQKDCYDYIMGVANDLLGLVNDNLNGTEACTAMTLC</sequence>
<keyword evidence="2" id="KW-1185">Reference proteome</keyword>
<proteinExistence type="predicted"/>
<dbReference type="EnsemblMetazoa" id="PPA23229.1">
    <property type="protein sequence ID" value="PPA23229.1"/>
    <property type="gene ID" value="WBGene00112783"/>
</dbReference>
<dbReference type="Gene3D" id="1.10.225.10">
    <property type="entry name" value="Saposin-like"/>
    <property type="match status" value="1"/>
</dbReference>
<dbReference type="InterPro" id="IPR008139">
    <property type="entry name" value="SaposinB_dom"/>
</dbReference>
<evidence type="ECO:0000313" key="2">
    <source>
        <dbReference type="Proteomes" id="UP000005239"/>
    </source>
</evidence>
<dbReference type="InterPro" id="IPR011001">
    <property type="entry name" value="Saposin-like"/>
</dbReference>
<reference evidence="2" key="1">
    <citation type="journal article" date="2008" name="Nat. Genet.">
        <title>The Pristionchus pacificus genome provides a unique perspective on nematode lifestyle and parasitism.</title>
        <authorList>
            <person name="Dieterich C."/>
            <person name="Clifton S.W."/>
            <person name="Schuster L.N."/>
            <person name="Chinwalla A."/>
            <person name="Delehaunty K."/>
            <person name="Dinkelacker I."/>
            <person name="Fulton L."/>
            <person name="Fulton R."/>
            <person name="Godfrey J."/>
            <person name="Minx P."/>
            <person name="Mitreva M."/>
            <person name="Roeseler W."/>
            <person name="Tian H."/>
            <person name="Witte H."/>
            <person name="Yang S.P."/>
            <person name="Wilson R.K."/>
            <person name="Sommer R.J."/>
        </authorList>
    </citation>
    <scope>NUCLEOTIDE SEQUENCE [LARGE SCALE GENOMIC DNA]</scope>
    <source>
        <strain evidence="2">PS312</strain>
    </source>
</reference>